<evidence type="ECO:0000313" key="2">
    <source>
        <dbReference type="Proteomes" id="UP001428817"/>
    </source>
</evidence>
<gene>
    <name evidence="1" type="ORF">GCM10023321_41510</name>
</gene>
<dbReference type="EMBL" id="BAABJP010000020">
    <property type="protein sequence ID" value="GAA5159834.1"/>
    <property type="molecule type" value="Genomic_DNA"/>
</dbReference>
<keyword evidence="2" id="KW-1185">Reference proteome</keyword>
<accession>A0ABP9QCY4</accession>
<comment type="caution">
    <text evidence="1">The sequence shown here is derived from an EMBL/GenBank/DDBJ whole genome shotgun (WGS) entry which is preliminary data.</text>
</comment>
<name>A0ABP9QCY4_9PSEU</name>
<sequence length="59" mass="6102">MRAGSDSNVCGNELERRCGALECGTCAGTGDCLACEEDEFCDICRDSGECPECGGTGDE</sequence>
<protein>
    <submittedName>
        <fullName evidence="1">Uncharacterized protein</fullName>
    </submittedName>
</protein>
<evidence type="ECO:0000313" key="1">
    <source>
        <dbReference type="EMBL" id="GAA5159834.1"/>
    </source>
</evidence>
<dbReference type="Proteomes" id="UP001428817">
    <property type="component" value="Unassembled WGS sequence"/>
</dbReference>
<proteinExistence type="predicted"/>
<organism evidence="1 2">
    <name type="scientific">Pseudonocardia eucalypti</name>
    <dbReference type="NCBI Taxonomy" id="648755"/>
    <lineage>
        <taxon>Bacteria</taxon>
        <taxon>Bacillati</taxon>
        <taxon>Actinomycetota</taxon>
        <taxon>Actinomycetes</taxon>
        <taxon>Pseudonocardiales</taxon>
        <taxon>Pseudonocardiaceae</taxon>
        <taxon>Pseudonocardia</taxon>
    </lineage>
</organism>
<reference evidence="2" key="1">
    <citation type="journal article" date="2019" name="Int. J. Syst. Evol. Microbiol.">
        <title>The Global Catalogue of Microorganisms (GCM) 10K type strain sequencing project: providing services to taxonomists for standard genome sequencing and annotation.</title>
        <authorList>
            <consortium name="The Broad Institute Genomics Platform"/>
            <consortium name="The Broad Institute Genome Sequencing Center for Infectious Disease"/>
            <person name="Wu L."/>
            <person name="Ma J."/>
        </authorList>
    </citation>
    <scope>NUCLEOTIDE SEQUENCE [LARGE SCALE GENOMIC DNA]</scope>
    <source>
        <strain evidence="2">JCM 18303</strain>
    </source>
</reference>